<dbReference type="Pfam" id="PF23410">
    <property type="entry name" value="Beta-prop_VPS8"/>
    <property type="match status" value="1"/>
</dbReference>
<sequence>MRYNRLGDANHRKIEARSEVNSICARLTSDVGLSAVQFSIREGLAPGLLIHIFRKIMNCNTKSYTGYSTSSAFSDETDIASDIEADLQDLPMGSEEAETDIVSFVGSTTNSFASPPFAGSFSSLPSESSAAPIFSEGEALMQAPSHQRVYLRSASLNGVHTRLLNAQSRENCGSPSCISLQNFAVVGTNNGFIFVFDRRQKLRLCINTSTTEVGSGQGSITSLNQNLSSSRLLSSFASGRIAMWQLPKDDGITTCEDIENDDKKEERSQPEAGEAKTKNQWAGICLRIIDDAHADGQSVIFCAFTSLPTVAVSVDSSGSAYELDFRRGILGRSTLSACFFSGSHGEVCAISPLRPAHTSGLLHSYQRRPVFRALLGSAMVAMASFTKVIVIVLKPKFRVIFWQHLKGPPSCLPQLAWSWCITGATEPKLDESTAFLGFARASTIHLARISTCPLGPHAEVSSSTCVFSLSGRQFIHQFQLLRTISLDRRIVTLHFFTLDHLAILDSEEILRLYDVSTEQEVESLNLTTIEICYNSSAFKALAIGGTVSEALACASERACANSIASAGGKLLLLGKSGIPMFVLKSWKERAVSLFEAGRIEEALTSCRQVLQEDPLPPDLRESLLQVLTFMPLSQAKCRPTPPVVANLVELCVMADLMEFLNTTVISVYRRDALTFSLLLQCLCTRLLQVRPIYEAPDNDCVECCLRHLSPDVSMELLTWCICGPNAIPSDASPAIANLTSRSLSERKPSNRQQQLYMQVKNGRSLAESCLVRFSPASLNIDKVLKFCLSNGLYQGFVYVYTYVLKDHEAAFRWLTDLLIKKAQSLVKRKRSLDTSSSSVHSFASSESLDNLDASEAVNTILLFLRSCFAGEEVFGMPLGPKFYVDVPNKIFNLLLSANISSPEHQQTSLFSQYTTTATCSMPRLRALLHFGGTIDLLNMLTLVLRESTFFSMQQLSLDLGCQRRQRLFNALVTCALDEAGETLFSIDPADITRLLCFIGEQILLSENASLPFENQKIFKMLEYLCKRTDFHEATNLPLTELSDILYRLLFSGRLDASRHLLEVAENVGLSDFCERVYRSQGKVEAVLSCLLTSLKRVISVQPVHDAAQIQDLVSRIFVFLSDYLATPPKAGNSFVTLVNQFLKFVEPYARLDPLRSLILLMQAIGPSMRRILYALDIIFMSDDPLPPNLLFRPSSSRTSQLPFDENVPLAVEGPHHPAAILILEPFYELMHSETSELERENVIATLAGNVNLRLALDELLAKPDPLVAELYVRLLLASNQRDRVREFLTLNGEYRASVLLEFLDEENYLQELACIYEKIGDKEKATSLLQMDFLSNWNRLVDCCSTAPTSTNSGWAEGCKQVHSSADAWFAFTARHCSSKRSSVNEPSWYVVIDALSALRKQQLPEQLTSELNSILHKMLESASPYVPIPTLINRVLQLSDSTMTSFGSATSRFLLHLVSVWQREVSLMQDCHRLMANDISALERLLVRALKRGLGLRRYSCALCGLTFARRYRQLRSLVISRLHTGGFSTLNERQPTRPEMLLFWCGHGVHVDCYESCRGRHKGCLPEDRLFVCLQCTDFLDSCAPPPLVGRGGSEANGDFVAATTQSLPAFSSHFIDAHDEIQVGSTHPDQTLVRPHRLMQTPTNPFGDEEDE</sequence>
<comment type="caution">
    <text evidence="3">The sequence shown here is derived from an EMBL/GenBank/DDBJ whole genome shotgun (WGS) entry which is preliminary data.</text>
</comment>
<feature type="domain" description="Vacuolar protein sorting-associated protein 8 central" evidence="2">
    <location>
        <begin position="757"/>
        <end position="941"/>
    </location>
</feature>
<dbReference type="Pfam" id="PF12816">
    <property type="entry name" value="TPR_Vps8"/>
    <property type="match status" value="1"/>
</dbReference>
<dbReference type="InterPro" id="IPR045111">
    <property type="entry name" value="Vps41/Vps8"/>
</dbReference>
<evidence type="ECO:0000256" key="1">
    <source>
        <dbReference type="SAM" id="MobiDB-lite"/>
    </source>
</evidence>
<proteinExistence type="predicted"/>
<dbReference type="PANTHER" id="PTHR12616">
    <property type="entry name" value="VACUOLAR PROTEIN SORTING VPS41"/>
    <property type="match status" value="1"/>
</dbReference>
<dbReference type="PANTHER" id="PTHR12616:SF8">
    <property type="entry name" value="VACUOLAR PROTEIN SORTING-ASSOCIATED PROTEIN 8 HOMOLOG"/>
    <property type="match status" value="1"/>
</dbReference>
<protein>
    <recommendedName>
        <fullName evidence="2">Vacuolar protein sorting-associated protein 8 central domain-containing protein</fullName>
    </recommendedName>
</protein>
<evidence type="ECO:0000259" key="2">
    <source>
        <dbReference type="Pfam" id="PF12816"/>
    </source>
</evidence>
<name>A0ABR4QEE2_9CEST</name>
<reference evidence="3 4" key="1">
    <citation type="journal article" date="2022" name="Front. Cell. Infect. Microbiol.">
        <title>The Genomes of Two Strains of Taenia crassiceps the Animal Model for the Study of Human Cysticercosis.</title>
        <authorList>
            <person name="Bobes R.J."/>
            <person name="Estrada K."/>
            <person name="Rios-Valencia D.G."/>
            <person name="Calderon-Gallegos A."/>
            <person name="de la Torre P."/>
            <person name="Carrero J.C."/>
            <person name="Sanchez-Flores A."/>
            <person name="Laclette J.P."/>
        </authorList>
    </citation>
    <scope>NUCLEOTIDE SEQUENCE [LARGE SCALE GENOMIC DNA]</scope>
    <source>
        <strain evidence="3">WFUcys</strain>
    </source>
</reference>
<accession>A0ABR4QEE2</accession>
<dbReference type="EMBL" id="JAKROA010000004">
    <property type="protein sequence ID" value="KAL5108121.1"/>
    <property type="molecule type" value="Genomic_DNA"/>
</dbReference>
<dbReference type="InterPro" id="IPR025941">
    <property type="entry name" value="Vps8_central_dom"/>
</dbReference>
<dbReference type="Proteomes" id="UP001651158">
    <property type="component" value="Unassembled WGS sequence"/>
</dbReference>
<keyword evidence="4" id="KW-1185">Reference proteome</keyword>
<organism evidence="3 4">
    <name type="scientific">Taenia crassiceps</name>
    <dbReference type="NCBI Taxonomy" id="6207"/>
    <lineage>
        <taxon>Eukaryota</taxon>
        <taxon>Metazoa</taxon>
        <taxon>Spiralia</taxon>
        <taxon>Lophotrochozoa</taxon>
        <taxon>Platyhelminthes</taxon>
        <taxon>Cestoda</taxon>
        <taxon>Eucestoda</taxon>
        <taxon>Cyclophyllidea</taxon>
        <taxon>Taeniidae</taxon>
        <taxon>Taenia</taxon>
    </lineage>
</organism>
<evidence type="ECO:0000313" key="3">
    <source>
        <dbReference type="EMBL" id="KAL5108121.1"/>
    </source>
</evidence>
<feature type="region of interest" description="Disordered" evidence="1">
    <location>
        <begin position="1630"/>
        <end position="1655"/>
    </location>
</feature>
<dbReference type="InterPro" id="IPR036322">
    <property type="entry name" value="WD40_repeat_dom_sf"/>
</dbReference>
<evidence type="ECO:0000313" key="4">
    <source>
        <dbReference type="Proteomes" id="UP001651158"/>
    </source>
</evidence>
<gene>
    <name evidence="3" type="ORF">TcWFU_008782</name>
</gene>
<dbReference type="SUPFAM" id="SSF50978">
    <property type="entry name" value="WD40 repeat-like"/>
    <property type="match status" value="1"/>
</dbReference>